<keyword evidence="2" id="KW-1185">Reference proteome</keyword>
<name>A0A494VQ03_9SPHI</name>
<gene>
    <name evidence="1" type="ORF">HYN43_008170</name>
</gene>
<evidence type="ECO:0000313" key="2">
    <source>
        <dbReference type="Proteomes" id="UP000270046"/>
    </source>
</evidence>
<reference evidence="1 2" key="1">
    <citation type="submission" date="2018-10" db="EMBL/GenBank/DDBJ databases">
        <title>Genome sequencing of Mucilaginibacter sp. HYN0043.</title>
        <authorList>
            <person name="Kim M."/>
            <person name="Yi H."/>
        </authorList>
    </citation>
    <scope>NUCLEOTIDE SEQUENCE [LARGE SCALE GENOMIC DNA]</scope>
    <source>
        <strain evidence="1 2">HYN0043</strain>
    </source>
</reference>
<sequence length="1118" mass="127112">MQTGSVDHNNSDGMEMGDAKAIGHFIKSFDQTELLAISAALQLEVQNHGKNTRLEEFTDEIIRTGETNGQQTTYKEIQKFFQEHLLFDYMEDPTVSYFVENVVFFGGNYRVLPGINTDSTENLNNLLEGIFMTKNDLSVNYKEKVRQAAHLLLIISEAMVNTTSLPRYSIEEIEDDTIHVPQLEKFNALIGTIRFNKKWLGKLYAEFEIDEETITHFLITKTALGEQHDPFESALYSKPFFDGDDEIICLIPATITKAIADYIKTLAKEMDQTDELSAAFFKRQWKRFYQYADEMGWALTDIKPPAGEDEDKFIEGVFQIDLDKFAYVQLLKGEIDPSPEKILAQMKPHAKIGALTDPYTARYEQVSSYLNAMDESRRMKVLTLFIGAGIGGTMYFVWPKPNGDNQTLFFSFADFEKIVFEGQLEPLSLWKYAKAVGRAGKTTRFGPGNSSLDNYVYYQQNGGSLLPRDETPGYMTMMGVGTDYQRQMVAFRDEHAARLYRGRMPSDIPVKRNRDYAPIYTMQDYTPQNILLIESYGIPIWIMNTDAKSRLQKIEISLYTEAVAFWLYKMTSHLKFCISSLPNLPAEVYLDIDRMVFEDHDPKNWLEKRPVPVLMEMYVEGQRITIEIPLGLGPALADEENNDAERAIMGTVLKGFNILLKKHKKASITEDQIEHTIREVMSPGHAKMILVTNSDDNPFLDNRGLSFERHINDADKALIDDYLVPNLDLETPVPENITDTREKNSLCMKIVNSLIARISKLLTDLDAPVLLKHLVLLNEHLLHEAASNDLRLPHQIACYSDFPTAVKDLYKKNSEIVPTALAVRGLIEFIAAAPTDGKRTVDLDTMDELIALMSETIHWANVADCIALELNDPGMGLLPSGRMGMSYEFFRDYLQPFSLSKTEREVYHMMQQYGNDGVDEHDHQNEPARSLYNDPLTDNAFLEEWGISLSNILLIQAVLRRIGMGVGSSFMVMNEEQLITAIQNELINKMPDSELKTGLTLLSLQKRPALGKAPKVDISEGLTRLFRALWSTGLCKQLRRLQLIINKLVWSKYNKATHPNPFQPEWSRCAAKRPSVILTKRKVNNKSTTTTKSVIISAMMPLALCTPSYFNNLNFVSR</sequence>
<accession>A0A494VQ03</accession>
<dbReference type="AlphaFoldDB" id="A0A494VQ03"/>
<proteinExistence type="predicted"/>
<dbReference type="KEGG" id="muh:HYN43_008170"/>
<dbReference type="Proteomes" id="UP000270046">
    <property type="component" value="Chromosome"/>
</dbReference>
<dbReference type="OrthoDB" id="1284667at2"/>
<evidence type="ECO:0000313" key="1">
    <source>
        <dbReference type="EMBL" id="AYL95270.1"/>
    </source>
</evidence>
<organism evidence="1 2">
    <name type="scientific">Mucilaginibacter celer</name>
    <dbReference type="NCBI Taxonomy" id="2305508"/>
    <lineage>
        <taxon>Bacteria</taxon>
        <taxon>Pseudomonadati</taxon>
        <taxon>Bacteroidota</taxon>
        <taxon>Sphingobacteriia</taxon>
        <taxon>Sphingobacteriales</taxon>
        <taxon>Sphingobacteriaceae</taxon>
        <taxon>Mucilaginibacter</taxon>
    </lineage>
</organism>
<dbReference type="EMBL" id="CP032869">
    <property type="protein sequence ID" value="AYL95270.1"/>
    <property type="molecule type" value="Genomic_DNA"/>
</dbReference>
<protein>
    <submittedName>
        <fullName evidence="1">Uncharacterized protein</fullName>
    </submittedName>
</protein>
<dbReference type="RefSeq" id="WP_119408973.1">
    <property type="nucleotide sequence ID" value="NZ_CP032869.1"/>
</dbReference>